<geneLocation type="mitochondrion" evidence="20"/>
<dbReference type="PANTHER" id="PTHR46552">
    <property type="entry name" value="NADH-UBIQUINONE OXIDOREDUCTASE CHAIN 2"/>
    <property type="match status" value="1"/>
</dbReference>
<evidence type="ECO:0000256" key="11">
    <source>
        <dbReference type="ARBA" id="ARBA00022982"/>
    </source>
</evidence>
<keyword evidence="6" id="KW-0813">Transport</keyword>
<keyword evidence="14 18" id="KW-0830">Ubiquinone</keyword>
<keyword evidence="7 18" id="KW-0679">Respiratory chain</keyword>
<evidence type="ECO:0000256" key="3">
    <source>
        <dbReference type="ARBA" id="ARBA00007012"/>
    </source>
</evidence>
<evidence type="ECO:0000313" key="20">
    <source>
        <dbReference type="EMBL" id="AXS66121.1"/>
    </source>
</evidence>
<feature type="transmembrane region" description="Helical" evidence="18">
    <location>
        <begin position="311"/>
        <end position="332"/>
    </location>
</feature>
<organism evidence="20">
    <name type="scientific">Chrysomeloidea sp. 8 KM-2017</name>
    <dbReference type="NCBI Taxonomy" id="2219302"/>
    <lineage>
        <taxon>Eukaryota</taxon>
        <taxon>Metazoa</taxon>
        <taxon>Ecdysozoa</taxon>
        <taxon>Arthropoda</taxon>
        <taxon>Hexapoda</taxon>
        <taxon>Insecta</taxon>
        <taxon>Pterygota</taxon>
        <taxon>Neoptera</taxon>
        <taxon>Endopterygota</taxon>
        <taxon>Coleoptera</taxon>
        <taxon>Polyphaga</taxon>
        <taxon>Cucujiformia</taxon>
        <taxon>Chrysomeloidea</taxon>
    </lineage>
</organism>
<evidence type="ECO:0000256" key="8">
    <source>
        <dbReference type="ARBA" id="ARBA00022692"/>
    </source>
</evidence>
<evidence type="ECO:0000256" key="6">
    <source>
        <dbReference type="ARBA" id="ARBA00022448"/>
    </source>
</evidence>
<evidence type="ECO:0000256" key="17">
    <source>
        <dbReference type="ARBA" id="ARBA00049551"/>
    </source>
</evidence>
<reference evidence="20" key="1">
    <citation type="journal article" date="2018" name="J. ISSAAS">
        <title>The contribution of mitochondrial metagenomics to large-scale data mining and phylogenetic analysis of Coleoptera.</title>
        <authorList>
            <person name="Miller K."/>
            <person name="Linard B."/>
            <person name="Motyka M."/>
            <person name="Bocek M."/>
            <person name="Vogler A.P."/>
        </authorList>
    </citation>
    <scope>NUCLEOTIDE SEQUENCE</scope>
</reference>
<comment type="similarity">
    <text evidence="3 18">Belongs to the complex I subunit 2 family.</text>
</comment>
<dbReference type="InterPro" id="IPR050175">
    <property type="entry name" value="Complex_I_Subunit_2"/>
</dbReference>
<keyword evidence="8 18" id="KW-0812">Transmembrane</keyword>
<keyword evidence="16 18" id="KW-0472">Membrane</keyword>
<dbReference type="PRINTS" id="PR01436">
    <property type="entry name" value="NADHDHGNASE2"/>
</dbReference>
<dbReference type="InterPro" id="IPR003917">
    <property type="entry name" value="NADH_UbQ_OxRdtase_chain2"/>
</dbReference>
<accession>A0A346RJ74</accession>
<comment type="function">
    <text evidence="18">Core subunit of the mitochondrial membrane respiratory chain NADH dehydrogenase (Complex I) which catalyzes electron transfer from NADH through the respiratory chain, using ubiquinone as an electron acceptor. Essential for the catalytic activity and assembly of complex I.</text>
</comment>
<feature type="transmembrane region" description="Helical" evidence="18">
    <location>
        <begin position="233"/>
        <end position="255"/>
    </location>
</feature>
<feature type="transmembrane region" description="Helical" evidence="18">
    <location>
        <begin position="270"/>
        <end position="290"/>
    </location>
</feature>
<evidence type="ECO:0000256" key="9">
    <source>
        <dbReference type="ARBA" id="ARBA00022792"/>
    </source>
</evidence>
<evidence type="ECO:0000256" key="12">
    <source>
        <dbReference type="ARBA" id="ARBA00022989"/>
    </source>
</evidence>
<evidence type="ECO:0000256" key="15">
    <source>
        <dbReference type="ARBA" id="ARBA00023128"/>
    </source>
</evidence>
<evidence type="ECO:0000256" key="14">
    <source>
        <dbReference type="ARBA" id="ARBA00023075"/>
    </source>
</evidence>
<feature type="transmembrane region" description="Helical" evidence="18">
    <location>
        <begin position="7"/>
        <end position="27"/>
    </location>
</feature>
<keyword evidence="9 18" id="KW-0999">Mitochondrion inner membrane</keyword>
<dbReference type="GO" id="GO:0006120">
    <property type="term" value="P:mitochondrial electron transport, NADH to ubiquinone"/>
    <property type="evidence" value="ECO:0007669"/>
    <property type="project" value="InterPro"/>
</dbReference>
<sequence length="335" mass="38226">MLKSFKIVFFLTTIMGTLITISANSWMSMWMGLEINLLSILPLLSSNNQANSIEASIKYFITQVLASNIILMSILCTFNFNSQIDQMPAMFKILQSAIFLKMGAAPFHSWFPEVLEGLSWMNCLMILTWQKIAPMIILMNSIKQEMFIYSIMIMSMLIGGILGFNQMSIRKIMAYSSINHVGWMIAAMMSTKTLWITYFCIYFVISLNIILIMNQMNVKNISQLTMLFKQTKFMGLIFSMNFLSLGGLPPFLGFFPKWLAIQQMLVMNEMALALIMIILTLVATFFYLRLSLVPMMMANKVDLGKNSMKMNFYLALSNYLSIISLITCAILLNPM</sequence>
<dbReference type="Pfam" id="PF00361">
    <property type="entry name" value="Proton_antipo_M"/>
    <property type="match status" value="1"/>
</dbReference>
<gene>
    <name evidence="20" type="primary">nad2</name>
</gene>
<dbReference type="InterPro" id="IPR001750">
    <property type="entry name" value="ND/Mrp_TM"/>
</dbReference>
<feature type="transmembrane region" description="Helical" evidence="18">
    <location>
        <begin position="195"/>
        <end position="213"/>
    </location>
</feature>
<comment type="catalytic activity">
    <reaction evidence="17 18">
        <text>a ubiquinone + NADH + 5 H(+)(in) = a ubiquinol + NAD(+) + 4 H(+)(out)</text>
        <dbReference type="Rhea" id="RHEA:29091"/>
        <dbReference type="Rhea" id="RHEA-COMP:9565"/>
        <dbReference type="Rhea" id="RHEA-COMP:9566"/>
        <dbReference type="ChEBI" id="CHEBI:15378"/>
        <dbReference type="ChEBI" id="CHEBI:16389"/>
        <dbReference type="ChEBI" id="CHEBI:17976"/>
        <dbReference type="ChEBI" id="CHEBI:57540"/>
        <dbReference type="ChEBI" id="CHEBI:57945"/>
        <dbReference type="EC" id="7.1.1.2"/>
    </reaction>
</comment>
<dbReference type="GO" id="GO:0005743">
    <property type="term" value="C:mitochondrial inner membrane"/>
    <property type="evidence" value="ECO:0007669"/>
    <property type="project" value="UniProtKB-SubCell"/>
</dbReference>
<feature type="transmembrane region" description="Helical" evidence="18">
    <location>
        <begin position="146"/>
        <end position="165"/>
    </location>
</feature>
<feature type="transmembrane region" description="Helical" evidence="18">
    <location>
        <begin position="60"/>
        <end position="81"/>
    </location>
</feature>
<protein>
    <recommendedName>
        <fullName evidence="5 18">NADH-ubiquinone oxidoreductase chain 2</fullName>
        <ecNumber evidence="4 18">7.1.1.2</ecNumber>
    </recommendedName>
</protein>
<evidence type="ECO:0000256" key="16">
    <source>
        <dbReference type="ARBA" id="ARBA00023136"/>
    </source>
</evidence>
<evidence type="ECO:0000256" key="13">
    <source>
        <dbReference type="ARBA" id="ARBA00023027"/>
    </source>
</evidence>
<evidence type="ECO:0000256" key="10">
    <source>
        <dbReference type="ARBA" id="ARBA00022967"/>
    </source>
</evidence>
<dbReference type="EMBL" id="MG193473">
    <property type="protein sequence ID" value="AXS66121.1"/>
    <property type="molecule type" value="Genomic_DNA"/>
</dbReference>
<dbReference type="GO" id="GO:0008137">
    <property type="term" value="F:NADH dehydrogenase (ubiquinone) activity"/>
    <property type="evidence" value="ECO:0007669"/>
    <property type="project" value="UniProtKB-EC"/>
</dbReference>
<evidence type="ECO:0000256" key="18">
    <source>
        <dbReference type="RuleBase" id="RU003403"/>
    </source>
</evidence>
<comment type="function">
    <text evidence="1">Core subunit of the mitochondrial membrane respiratory chain NADH dehydrogenase (Complex I) that is believed to belong to the minimal assembly required for catalysis. Complex I functions in the transfer of electrons from NADH to the respiratory chain. The immediate electron acceptor for the enzyme is believed to be ubiquinone.</text>
</comment>
<evidence type="ECO:0000256" key="7">
    <source>
        <dbReference type="ARBA" id="ARBA00022660"/>
    </source>
</evidence>
<evidence type="ECO:0000256" key="2">
    <source>
        <dbReference type="ARBA" id="ARBA00004448"/>
    </source>
</evidence>
<keyword evidence="13 18" id="KW-0520">NAD</keyword>
<evidence type="ECO:0000256" key="1">
    <source>
        <dbReference type="ARBA" id="ARBA00003257"/>
    </source>
</evidence>
<name>A0A346RJ74_9CUCU</name>
<evidence type="ECO:0000256" key="4">
    <source>
        <dbReference type="ARBA" id="ARBA00012944"/>
    </source>
</evidence>
<keyword evidence="10 18" id="KW-1278">Translocase</keyword>
<dbReference type="EC" id="7.1.1.2" evidence="4 18"/>
<evidence type="ECO:0000259" key="19">
    <source>
        <dbReference type="Pfam" id="PF00361"/>
    </source>
</evidence>
<keyword evidence="12 18" id="KW-1133">Transmembrane helix</keyword>
<keyword evidence="15 18" id="KW-0496">Mitochondrion</keyword>
<comment type="subcellular location">
    <subcellularLocation>
        <location evidence="2 18">Mitochondrion inner membrane</location>
        <topology evidence="2 18">Multi-pass membrane protein</topology>
    </subcellularLocation>
</comment>
<dbReference type="AlphaFoldDB" id="A0A346RJ74"/>
<feature type="domain" description="NADH:quinone oxidoreductase/Mrp antiporter transmembrane" evidence="19">
    <location>
        <begin position="23"/>
        <end position="280"/>
    </location>
</feature>
<keyword evidence="11 18" id="KW-0249">Electron transport</keyword>
<proteinExistence type="inferred from homology"/>
<dbReference type="PANTHER" id="PTHR46552:SF1">
    <property type="entry name" value="NADH-UBIQUINONE OXIDOREDUCTASE CHAIN 2"/>
    <property type="match status" value="1"/>
</dbReference>
<evidence type="ECO:0000256" key="5">
    <source>
        <dbReference type="ARBA" id="ARBA00021008"/>
    </source>
</evidence>